<dbReference type="InterPro" id="IPR020846">
    <property type="entry name" value="MFS_dom"/>
</dbReference>
<dbReference type="AlphaFoldDB" id="A0A9X3TYQ3"/>
<feature type="transmembrane region" description="Helical" evidence="6">
    <location>
        <begin position="332"/>
        <end position="351"/>
    </location>
</feature>
<feature type="transmembrane region" description="Helical" evidence="6">
    <location>
        <begin position="363"/>
        <end position="382"/>
    </location>
</feature>
<accession>A0A9X3TYQ3</accession>
<comment type="subcellular location">
    <subcellularLocation>
        <location evidence="1">Cell membrane</location>
        <topology evidence="1">Multi-pass membrane protein</topology>
    </subcellularLocation>
</comment>
<feature type="transmembrane region" description="Helical" evidence="6">
    <location>
        <begin position="58"/>
        <end position="78"/>
    </location>
</feature>
<comment type="caution">
    <text evidence="8">The sequence shown here is derived from an EMBL/GenBank/DDBJ whole genome shotgun (WGS) entry which is preliminary data.</text>
</comment>
<feature type="transmembrane region" description="Helical" evidence="6">
    <location>
        <begin position="85"/>
        <end position="103"/>
    </location>
</feature>
<dbReference type="InterPro" id="IPR011701">
    <property type="entry name" value="MFS"/>
</dbReference>
<dbReference type="Proteomes" id="UP001141619">
    <property type="component" value="Unassembled WGS sequence"/>
</dbReference>
<feature type="transmembrane region" description="Helical" evidence="6">
    <location>
        <begin position="170"/>
        <end position="190"/>
    </location>
</feature>
<keyword evidence="5 6" id="KW-0472">Membrane</keyword>
<dbReference type="PROSITE" id="PS50850">
    <property type="entry name" value="MFS"/>
    <property type="match status" value="1"/>
</dbReference>
<dbReference type="InterPro" id="IPR050189">
    <property type="entry name" value="MFS_Efflux_Transporters"/>
</dbReference>
<dbReference type="Pfam" id="PF07690">
    <property type="entry name" value="MFS_1"/>
    <property type="match status" value="1"/>
</dbReference>
<keyword evidence="9" id="KW-1185">Reference proteome</keyword>
<reference evidence="8" key="1">
    <citation type="submission" date="2022-08" db="EMBL/GenBank/DDBJ databases">
        <authorList>
            <person name="Vandamme P."/>
            <person name="Hettiarachchi A."/>
            <person name="Peeters C."/>
            <person name="Cnockaert M."/>
            <person name="Carlier A."/>
        </authorList>
    </citation>
    <scope>NUCLEOTIDE SEQUENCE</scope>
    <source>
        <strain evidence="8">LMG 31809</strain>
    </source>
</reference>
<feature type="transmembrane region" description="Helical" evidence="6">
    <location>
        <begin position="245"/>
        <end position="265"/>
    </location>
</feature>
<keyword evidence="3 6" id="KW-0812">Transmembrane</keyword>
<feature type="transmembrane region" description="Helical" evidence="6">
    <location>
        <begin position="21"/>
        <end position="46"/>
    </location>
</feature>
<feature type="transmembrane region" description="Helical" evidence="6">
    <location>
        <begin position="142"/>
        <end position="164"/>
    </location>
</feature>
<keyword evidence="4 6" id="KW-1133">Transmembrane helix</keyword>
<evidence type="ECO:0000313" key="9">
    <source>
        <dbReference type="Proteomes" id="UP001141619"/>
    </source>
</evidence>
<protein>
    <submittedName>
        <fullName evidence="8">MFS transporter</fullName>
    </submittedName>
</protein>
<dbReference type="RefSeq" id="WP_274943846.1">
    <property type="nucleotide sequence ID" value="NZ_JANWOI010000003.1"/>
</dbReference>
<reference evidence="8" key="2">
    <citation type="journal article" date="2023" name="Syst. Appl. Microbiol.">
        <title>Govania unica gen. nov., sp. nov., a rare biosphere bacterium that represents a novel family in the class Alphaproteobacteria.</title>
        <authorList>
            <person name="Vandamme P."/>
            <person name="Peeters C."/>
            <person name="Hettiarachchi A."/>
            <person name="Cnockaert M."/>
            <person name="Carlier A."/>
        </authorList>
    </citation>
    <scope>NUCLEOTIDE SEQUENCE</scope>
    <source>
        <strain evidence="8">LMG 31809</strain>
    </source>
</reference>
<feature type="transmembrane region" description="Helical" evidence="6">
    <location>
        <begin position="277"/>
        <end position="301"/>
    </location>
</feature>
<evidence type="ECO:0000256" key="4">
    <source>
        <dbReference type="ARBA" id="ARBA00022989"/>
    </source>
</evidence>
<dbReference type="InterPro" id="IPR036259">
    <property type="entry name" value="MFS_trans_sf"/>
</dbReference>
<feature type="domain" description="Major facilitator superfamily (MFS) profile" evidence="7">
    <location>
        <begin position="19"/>
        <end position="386"/>
    </location>
</feature>
<evidence type="ECO:0000256" key="5">
    <source>
        <dbReference type="ARBA" id="ARBA00023136"/>
    </source>
</evidence>
<evidence type="ECO:0000313" key="8">
    <source>
        <dbReference type="EMBL" id="MDA5194142.1"/>
    </source>
</evidence>
<feature type="transmembrane region" description="Helical" evidence="6">
    <location>
        <begin position="115"/>
        <end position="135"/>
    </location>
</feature>
<evidence type="ECO:0000256" key="1">
    <source>
        <dbReference type="ARBA" id="ARBA00004651"/>
    </source>
</evidence>
<feature type="transmembrane region" description="Helical" evidence="6">
    <location>
        <begin position="307"/>
        <end position="325"/>
    </location>
</feature>
<dbReference type="SUPFAM" id="SSF103473">
    <property type="entry name" value="MFS general substrate transporter"/>
    <property type="match status" value="1"/>
</dbReference>
<evidence type="ECO:0000256" key="6">
    <source>
        <dbReference type="SAM" id="Phobius"/>
    </source>
</evidence>
<dbReference type="Gene3D" id="1.20.1250.20">
    <property type="entry name" value="MFS general substrate transporter like domains"/>
    <property type="match status" value="1"/>
</dbReference>
<evidence type="ECO:0000259" key="7">
    <source>
        <dbReference type="PROSITE" id="PS50850"/>
    </source>
</evidence>
<dbReference type="PANTHER" id="PTHR43124:SF10">
    <property type="entry name" value="PURINE EFFLUX PUMP PBUE"/>
    <property type="match status" value="1"/>
</dbReference>
<proteinExistence type="predicted"/>
<dbReference type="PANTHER" id="PTHR43124">
    <property type="entry name" value="PURINE EFFLUX PUMP PBUE"/>
    <property type="match status" value="1"/>
</dbReference>
<gene>
    <name evidence="8" type="ORF">NYP16_09290</name>
</gene>
<dbReference type="EMBL" id="JANWOI010000003">
    <property type="protein sequence ID" value="MDA5194142.1"/>
    <property type="molecule type" value="Genomic_DNA"/>
</dbReference>
<evidence type="ECO:0000256" key="2">
    <source>
        <dbReference type="ARBA" id="ARBA00022475"/>
    </source>
</evidence>
<name>A0A9X3TYQ3_9PROT</name>
<dbReference type="GO" id="GO:0022857">
    <property type="term" value="F:transmembrane transporter activity"/>
    <property type="evidence" value="ECO:0007669"/>
    <property type="project" value="InterPro"/>
</dbReference>
<evidence type="ECO:0000256" key="3">
    <source>
        <dbReference type="ARBA" id="ARBA00022692"/>
    </source>
</evidence>
<keyword evidence="2" id="KW-1003">Cell membrane</keyword>
<organism evidence="8 9">
    <name type="scientific">Govanella unica</name>
    <dbReference type="NCBI Taxonomy" id="2975056"/>
    <lineage>
        <taxon>Bacteria</taxon>
        <taxon>Pseudomonadati</taxon>
        <taxon>Pseudomonadota</taxon>
        <taxon>Alphaproteobacteria</taxon>
        <taxon>Emcibacterales</taxon>
        <taxon>Govanellaceae</taxon>
        <taxon>Govanella</taxon>
    </lineage>
</organism>
<feature type="transmembrane region" description="Helical" evidence="6">
    <location>
        <begin position="210"/>
        <end position="233"/>
    </location>
</feature>
<dbReference type="GO" id="GO:0005886">
    <property type="term" value="C:plasma membrane"/>
    <property type="evidence" value="ECO:0007669"/>
    <property type="project" value="UniProtKB-SubCell"/>
</dbReference>
<sequence>MATPAQTRARGAGNDFSPLQMFALIFVVCTGFSSQMVMPLWIGAIIDNLGLTQKEAGSIASIEFMAVALVSVVVAVQVHRFNAKLTASVGLVLLLLGNLMAAYADSASMLTMCRVLTGVGKGLVVAITFSLVAGTSHPTRGFALLNVSYAVFSTVFYLVVPTFIKMNGAAGAFLMMAAVAGLGMVFLYWFPNRTLAATELKGGRLRDIPAYGYVALGALVILWTGHNAVWTFIERLGTRVDLSLQEIGAVLSLAAFLTIGGPSLARLIDTRFGYTKPIITATSIKILVVMAMVYVPLGWLYMGTVPLFLIMALFIVPYVMGILSLADPAGRLAAASSAAMTAGGSLGALLGGYTADSFGYSGLAWAAVVNFVVVIALVAMIAPRLRSQGVAETPAVS</sequence>